<evidence type="ECO:0000313" key="2">
    <source>
        <dbReference type="EMBL" id="GIY73676.1"/>
    </source>
</evidence>
<feature type="compositionally biased region" description="Basic and acidic residues" evidence="1">
    <location>
        <begin position="131"/>
        <end position="144"/>
    </location>
</feature>
<evidence type="ECO:0000256" key="1">
    <source>
        <dbReference type="SAM" id="MobiDB-lite"/>
    </source>
</evidence>
<keyword evidence="3" id="KW-1185">Reference proteome</keyword>
<feature type="region of interest" description="Disordered" evidence="1">
    <location>
        <begin position="22"/>
        <end position="73"/>
    </location>
</feature>
<proteinExistence type="predicted"/>
<dbReference type="Proteomes" id="UP001054837">
    <property type="component" value="Unassembled WGS sequence"/>
</dbReference>
<organism evidence="2 3">
    <name type="scientific">Caerostris darwini</name>
    <dbReference type="NCBI Taxonomy" id="1538125"/>
    <lineage>
        <taxon>Eukaryota</taxon>
        <taxon>Metazoa</taxon>
        <taxon>Ecdysozoa</taxon>
        <taxon>Arthropoda</taxon>
        <taxon>Chelicerata</taxon>
        <taxon>Arachnida</taxon>
        <taxon>Araneae</taxon>
        <taxon>Araneomorphae</taxon>
        <taxon>Entelegynae</taxon>
        <taxon>Araneoidea</taxon>
        <taxon>Araneidae</taxon>
        <taxon>Caerostris</taxon>
    </lineage>
</organism>
<name>A0AAV4VTV4_9ARAC</name>
<accession>A0AAV4VTV4</accession>
<dbReference type="AlphaFoldDB" id="A0AAV4VTV4"/>
<feature type="compositionally biased region" description="Basic and acidic residues" evidence="1">
    <location>
        <begin position="155"/>
        <end position="168"/>
    </location>
</feature>
<evidence type="ECO:0000313" key="3">
    <source>
        <dbReference type="Proteomes" id="UP001054837"/>
    </source>
</evidence>
<feature type="compositionally biased region" description="Low complexity" evidence="1">
    <location>
        <begin position="145"/>
        <end position="154"/>
    </location>
</feature>
<sequence>MCYEANRTVFHEANVIVVSGHTRSVHRTLPDETEPGDAAEGEPRDAGGGGLAQRPPGGCGAAMHQGGGRRHAVGGRLHTQLPQQPRRLAAQLLQLLQGGRFGGDLQGGGRGPLHQPAAAVRGEEGGVGDPGEEHQRHVSKDRGQGARAPGQAGPHGEDQDGRESKRLDSSFSHYNPTLLLGTHRHAKRG</sequence>
<feature type="compositionally biased region" description="Acidic residues" evidence="1">
    <location>
        <begin position="31"/>
        <end position="40"/>
    </location>
</feature>
<reference evidence="2 3" key="1">
    <citation type="submission" date="2021-06" db="EMBL/GenBank/DDBJ databases">
        <title>Caerostris darwini draft genome.</title>
        <authorList>
            <person name="Kono N."/>
            <person name="Arakawa K."/>
        </authorList>
    </citation>
    <scope>NUCLEOTIDE SEQUENCE [LARGE SCALE GENOMIC DNA]</scope>
</reference>
<dbReference type="EMBL" id="BPLQ01013634">
    <property type="protein sequence ID" value="GIY73676.1"/>
    <property type="molecule type" value="Genomic_DNA"/>
</dbReference>
<feature type="region of interest" description="Disordered" evidence="1">
    <location>
        <begin position="121"/>
        <end position="189"/>
    </location>
</feature>
<feature type="compositionally biased region" description="Low complexity" evidence="1">
    <location>
        <begin position="52"/>
        <end position="64"/>
    </location>
</feature>
<protein>
    <submittedName>
        <fullName evidence="2">Uncharacterized protein</fullName>
    </submittedName>
</protein>
<comment type="caution">
    <text evidence="2">The sequence shown here is derived from an EMBL/GenBank/DDBJ whole genome shotgun (WGS) entry which is preliminary data.</text>
</comment>
<gene>
    <name evidence="2" type="ORF">CDAR_463971</name>
</gene>